<evidence type="ECO:0000313" key="1">
    <source>
        <dbReference type="EMBL" id="CAH1398479.1"/>
    </source>
</evidence>
<proteinExistence type="predicted"/>
<sequence>MGEENQDGTGFYRMDPEEHFIYETRYKMLLLGVSRCWKRLAVSGPIQQLGQVPLTLRAAATPSRLYTTQNLLERWMGFIFKPTVKNEKASTLPFCKDVEVDYLVFCGVLYVDECPVQQLGQTTEHLNLTKA</sequence>
<dbReference type="EMBL" id="OV725080">
    <property type="protein sequence ID" value="CAH1398479.1"/>
    <property type="molecule type" value="Genomic_DNA"/>
</dbReference>
<name>A0A9P0HAU5_NEZVI</name>
<gene>
    <name evidence="1" type="ORF">NEZAVI_LOCUS8118</name>
</gene>
<evidence type="ECO:0000313" key="2">
    <source>
        <dbReference type="Proteomes" id="UP001152798"/>
    </source>
</evidence>
<accession>A0A9P0HAU5</accession>
<protein>
    <submittedName>
        <fullName evidence="1">Uncharacterized protein</fullName>
    </submittedName>
</protein>
<keyword evidence="2" id="KW-1185">Reference proteome</keyword>
<organism evidence="1 2">
    <name type="scientific">Nezara viridula</name>
    <name type="common">Southern green stink bug</name>
    <name type="synonym">Cimex viridulus</name>
    <dbReference type="NCBI Taxonomy" id="85310"/>
    <lineage>
        <taxon>Eukaryota</taxon>
        <taxon>Metazoa</taxon>
        <taxon>Ecdysozoa</taxon>
        <taxon>Arthropoda</taxon>
        <taxon>Hexapoda</taxon>
        <taxon>Insecta</taxon>
        <taxon>Pterygota</taxon>
        <taxon>Neoptera</taxon>
        <taxon>Paraneoptera</taxon>
        <taxon>Hemiptera</taxon>
        <taxon>Heteroptera</taxon>
        <taxon>Panheteroptera</taxon>
        <taxon>Pentatomomorpha</taxon>
        <taxon>Pentatomoidea</taxon>
        <taxon>Pentatomidae</taxon>
        <taxon>Pentatominae</taxon>
        <taxon>Nezara</taxon>
    </lineage>
</organism>
<dbReference type="AlphaFoldDB" id="A0A9P0HAU5"/>
<reference evidence="1" key="1">
    <citation type="submission" date="2022-01" db="EMBL/GenBank/DDBJ databases">
        <authorList>
            <person name="King R."/>
        </authorList>
    </citation>
    <scope>NUCLEOTIDE SEQUENCE</scope>
</reference>
<dbReference type="Proteomes" id="UP001152798">
    <property type="component" value="Chromosome 4"/>
</dbReference>